<dbReference type="Pfam" id="PF17999">
    <property type="entry name" value="PulA_N1"/>
    <property type="match status" value="1"/>
</dbReference>
<accession>A0A412G538</accession>
<dbReference type="NCBIfam" id="TIGR02104">
    <property type="entry name" value="pulA_typeI"/>
    <property type="match status" value="1"/>
</dbReference>
<evidence type="ECO:0000256" key="1">
    <source>
        <dbReference type="ARBA" id="ARBA00008061"/>
    </source>
</evidence>
<dbReference type="GO" id="GO:0005975">
    <property type="term" value="P:carbohydrate metabolic process"/>
    <property type="evidence" value="ECO:0007669"/>
    <property type="project" value="InterPro"/>
</dbReference>
<dbReference type="Gene3D" id="2.60.40.1180">
    <property type="entry name" value="Golgi alpha-mannosidase II"/>
    <property type="match status" value="1"/>
</dbReference>
<evidence type="ECO:0000259" key="2">
    <source>
        <dbReference type="SMART" id="SM00642"/>
    </source>
</evidence>
<dbReference type="GeneID" id="83014463"/>
<dbReference type="EMBL" id="QRUP01000003">
    <property type="protein sequence ID" value="RGR75802.1"/>
    <property type="molecule type" value="Genomic_DNA"/>
</dbReference>
<evidence type="ECO:0000313" key="4">
    <source>
        <dbReference type="Proteomes" id="UP000284178"/>
    </source>
</evidence>
<feature type="domain" description="Glycosyl hydrolase family 13 catalytic" evidence="2">
    <location>
        <begin position="220"/>
        <end position="615"/>
    </location>
</feature>
<proteinExistence type="inferred from homology"/>
<dbReference type="SUPFAM" id="SSF81296">
    <property type="entry name" value="E set domains"/>
    <property type="match status" value="1"/>
</dbReference>
<dbReference type="CDD" id="cd11341">
    <property type="entry name" value="AmyAc_Pullulanase_LD-like"/>
    <property type="match status" value="1"/>
</dbReference>
<dbReference type="Proteomes" id="UP000284178">
    <property type="component" value="Unassembled WGS sequence"/>
</dbReference>
<protein>
    <submittedName>
        <fullName evidence="3">Type I pullulanase</fullName>
        <ecNumber evidence="3">3.2.1.41</ecNumber>
    </submittedName>
</protein>
<dbReference type="EC" id="3.2.1.41" evidence="3"/>
<keyword evidence="3" id="KW-0326">Glycosidase</keyword>
<dbReference type="Gene3D" id="2.60.40.10">
    <property type="entry name" value="Immunoglobulins"/>
    <property type="match status" value="1"/>
</dbReference>
<dbReference type="Pfam" id="PF21653">
    <property type="entry name" value="pulA_all-beta"/>
    <property type="match status" value="1"/>
</dbReference>
<dbReference type="AlphaFoldDB" id="A0A412G538"/>
<dbReference type="Gene3D" id="2.60.40.2320">
    <property type="match status" value="1"/>
</dbReference>
<dbReference type="Pfam" id="PF02922">
    <property type="entry name" value="CBM_48"/>
    <property type="match status" value="1"/>
</dbReference>
<dbReference type="SUPFAM" id="SSF51445">
    <property type="entry name" value="(Trans)glycosidases"/>
    <property type="match status" value="1"/>
</dbReference>
<dbReference type="RefSeq" id="WP_117893708.1">
    <property type="nucleotide sequence ID" value="NZ_CABJCV010000003.1"/>
</dbReference>
<reference evidence="3 4" key="1">
    <citation type="submission" date="2018-08" db="EMBL/GenBank/DDBJ databases">
        <title>A genome reference for cultivated species of the human gut microbiota.</title>
        <authorList>
            <person name="Zou Y."/>
            <person name="Xue W."/>
            <person name="Luo G."/>
        </authorList>
    </citation>
    <scope>NUCLEOTIDE SEQUENCE [LARGE SCALE GENOMIC DNA]</scope>
    <source>
        <strain evidence="3 4">AF24-29</strain>
    </source>
</reference>
<dbReference type="CDD" id="cd02860">
    <property type="entry name" value="E_set_Pullulanase"/>
    <property type="match status" value="1"/>
</dbReference>
<evidence type="ECO:0000313" key="3">
    <source>
        <dbReference type="EMBL" id="RGR75802.1"/>
    </source>
</evidence>
<dbReference type="InterPro" id="IPR011840">
    <property type="entry name" value="PulA_typeI"/>
</dbReference>
<dbReference type="InterPro" id="IPR049117">
    <property type="entry name" value="pulA_all-beta"/>
</dbReference>
<keyword evidence="4" id="KW-1185">Reference proteome</keyword>
<dbReference type="InterPro" id="IPR013783">
    <property type="entry name" value="Ig-like_fold"/>
</dbReference>
<organism evidence="3 4">
    <name type="scientific">Holdemania filiformis</name>
    <dbReference type="NCBI Taxonomy" id="61171"/>
    <lineage>
        <taxon>Bacteria</taxon>
        <taxon>Bacillati</taxon>
        <taxon>Bacillota</taxon>
        <taxon>Erysipelotrichia</taxon>
        <taxon>Erysipelotrichales</taxon>
        <taxon>Erysipelotrichaceae</taxon>
        <taxon>Holdemania</taxon>
    </lineage>
</organism>
<comment type="caution">
    <text evidence="3">The sequence shown here is derived from an EMBL/GenBank/DDBJ whole genome shotgun (WGS) entry which is preliminary data.</text>
</comment>
<dbReference type="InterPro" id="IPR004193">
    <property type="entry name" value="Glyco_hydro_13_N"/>
</dbReference>
<dbReference type="Pfam" id="PF00128">
    <property type="entry name" value="Alpha-amylase"/>
    <property type="match status" value="2"/>
</dbReference>
<name>A0A412G538_9FIRM</name>
<dbReference type="GO" id="GO:0051060">
    <property type="term" value="F:pullulanase activity"/>
    <property type="evidence" value="ECO:0007669"/>
    <property type="project" value="UniProtKB-EC"/>
</dbReference>
<dbReference type="SMR" id="A0A412G538"/>
<dbReference type="InterPro" id="IPR040697">
    <property type="entry name" value="PulA_N1"/>
</dbReference>
<dbReference type="Gene3D" id="3.20.20.80">
    <property type="entry name" value="Glycosidases"/>
    <property type="match status" value="1"/>
</dbReference>
<comment type="similarity">
    <text evidence="1">Belongs to the glycosyl hydrolase 13 family.</text>
</comment>
<gene>
    <name evidence="3" type="primary">pulA</name>
    <name evidence="3" type="ORF">DWY25_03455</name>
</gene>
<dbReference type="InterPro" id="IPR014756">
    <property type="entry name" value="Ig_E-set"/>
</dbReference>
<sequence>MKENTSMEAFLDDYGKIVVYLSQRFYNGKSDRFYLERPQGEATACQIRELESHESYTRYTLTGPAEVQIGEALEIVEEHGHRAVLQYRRIVQTARFDEDYAYEGELGAFCEENQTRFALWAPTACEVQLDLRLADKQVLAAMTRGEKGVWRFTADGDWDGGTYLYQVKVNGELHLSPDPYALSSTANGRRSGLVNWKRMAQMPKSALPPFTRYTDAVIYELSVRDFTHQAQCGTRTHGQYRSLCEVGTTLQGKPTGLDYLASLGVTHVQLMPVADFATVDEEHPELFYNWGYDPLQYGCPEGSYASDPNDPRCRVRELKQLIATLHARGLRVNLDVVFNHHYDIQFSAFGQCVPYYYFRTTPSGFLSNGSFCGNDTDSIKRMMRKYIVDIVCRWIEVYDVDGFRFDLMGIHDVDTMNAVVAAGRQLKPELMVYGEGWDLPTALNDDLKACQRNNAKMPQVAHFNDYFRDVVKGKTSDFDVQAKGYATGNLFQAHDMPSALCANTLNKEMYKIYQQPTQSINYVECHDNATSWDKMKDCCKDEVREIRVKRQKLMIAVTLVAQGVPFLQSGQEFCRTKYGYHNTYNAPDNVNQIDWERKNRHNEVVEFTRDCLRLRKLIRAFRFASAEEIESHVHFEVTEGQMLLYQLNDVEAYGGYQTIKVFFNPSLTVQYVELEEDYQQIFNEAGLLTTPVMVRNLAVNPITMVVVVK</sequence>
<dbReference type="SMART" id="SM00642">
    <property type="entry name" value="Aamy"/>
    <property type="match status" value="1"/>
</dbReference>
<dbReference type="PANTHER" id="PTHR43002">
    <property type="entry name" value="GLYCOGEN DEBRANCHING ENZYME"/>
    <property type="match status" value="1"/>
</dbReference>
<dbReference type="InterPro" id="IPR006047">
    <property type="entry name" value="GH13_cat_dom"/>
</dbReference>
<dbReference type="InterPro" id="IPR017853">
    <property type="entry name" value="GH"/>
</dbReference>
<dbReference type="InterPro" id="IPR013780">
    <property type="entry name" value="Glyco_hydro_b"/>
</dbReference>
<keyword evidence="3" id="KW-0378">Hydrolase</keyword>